<dbReference type="InterPro" id="IPR020843">
    <property type="entry name" value="ER"/>
</dbReference>
<accession>A0A7G5EGX1</accession>
<dbReference type="AlphaFoldDB" id="A0A7G5EGX1"/>
<dbReference type="SMART" id="SM00829">
    <property type="entry name" value="PKS_ER"/>
    <property type="match status" value="1"/>
</dbReference>
<dbReference type="PANTHER" id="PTHR43677:SF4">
    <property type="entry name" value="QUINONE OXIDOREDUCTASE-LIKE PROTEIN 2"/>
    <property type="match status" value="1"/>
</dbReference>
<dbReference type="InterPro" id="IPR036291">
    <property type="entry name" value="NAD(P)-bd_dom_sf"/>
</dbReference>
<evidence type="ECO:0000313" key="3">
    <source>
        <dbReference type="Proteomes" id="UP000515240"/>
    </source>
</evidence>
<dbReference type="InterPro" id="IPR011032">
    <property type="entry name" value="GroES-like_sf"/>
</dbReference>
<evidence type="ECO:0000259" key="1">
    <source>
        <dbReference type="SMART" id="SM00829"/>
    </source>
</evidence>
<proteinExistence type="predicted"/>
<protein>
    <submittedName>
        <fullName evidence="2">NADPH:quinone oxidoreductase family protein</fullName>
    </submittedName>
</protein>
<dbReference type="Proteomes" id="UP000515240">
    <property type="component" value="Chromosome"/>
</dbReference>
<dbReference type="RefSeq" id="WP_182327753.1">
    <property type="nucleotide sequence ID" value="NZ_CP058554.1"/>
</dbReference>
<dbReference type="Pfam" id="PF00107">
    <property type="entry name" value="ADH_zinc_N"/>
    <property type="match status" value="1"/>
</dbReference>
<dbReference type="SUPFAM" id="SSF51735">
    <property type="entry name" value="NAD(P)-binding Rossmann-fold domains"/>
    <property type="match status" value="1"/>
</dbReference>
<reference evidence="2 3" key="1">
    <citation type="journal article" date="2020" name="G3 (Bethesda)">
        <title>CeMbio - The Caenorhabditis elegans Microbiome Resource.</title>
        <authorList>
            <person name="Dirksen P."/>
            <person name="Assie A."/>
            <person name="Zimmermann J."/>
            <person name="Zhang F."/>
            <person name="Tietje A.M."/>
            <person name="Marsh S.A."/>
            <person name="Felix M.A."/>
            <person name="Shapira M."/>
            <person name="Kaleta C."/>
            <person name="Schulenburg H."/>
            <person name="Samuel B."/>
        </authorList>
    </citation>
    <scope>NUCLEOTIDE SEQUENCE [LARGE SCALE GENOMIC DNA]</scope>
    <source>
        <strain evidence="2 3">BIGb0172</strain>
    </source>
</reference>
<name>A0A7G5EGX1_9BURK</name>
<dbReference type="InterPro" id="IPR013154">
    <property type="entry name" value="ADH-like_N"/>
</dbReference>
<dbReference type="Gene3D" id="3.40.50.720">
    <property type="entry name" value="NAD(P)-binding Rossmann-like Domain"/>
    <property type="match status" value="1"/>
</dbReference>
<dbReference type="SUPFAM" id="SSF50129">
    <property type="entry name" value="GroES-like"/>
    <property type="match status" value="1"/>
</dbReference>
<organism evidence="2 3">
    <name type="scientific">Comamonas piscis</name>
    <dbReference type="NCBI Taxonomy" id="1562974"/>
    <lineage>
        <taxon>Bacteria</taxon>
        <taxon>Pseudomonadati</taxon>
        <taxon>Pseudomonadota</taxon>
        <taxon>Betaproteobacteria</taxon>
        <taxon>Burkholderiales</taxon>
        <taxon>Comamonadaceae</taxon>
        <taxon>Comamonas</taxon>
    </lineage>
</organism>
<dbReference type="CDD" id="cd08241">
    <property type="entry name" value="QOR1"/>
    <property type="match status" value="1"/>
</dbReference>
<evidence type="ECO:0000313" key="2">
    <source>
        <dbReference type="EMBL" id="QMV73246.1"/>
    </source>
</evidence>
<dbReference type="KEGG" id="cpis:HS961_10635"/>
<dbReference type="Gene3D" id="3.90.180.10">
    <property type="entry name" value="Medium-chain alcohol dehydrogenases, catalytic domain"/>
    <property type="match status" value="1"/>
</dbReference>
<gene>
    <name evidence="2" type="ORF">HS961_10635</name>
</gene>
<dbReference type="InterPro" id="IPR013149">
    <property type="entry name" value="ADH-like_C"/>
</dbReference>
<keyword evidence="3" id="KW-1185">Reference proteome</keyword>
<dbReference type="EMBL" id="CP058554">
    <property type="protein sequence ID" value="QMV73246.1"/>
    <property type="molecule type" value="Genomic_DNA"/>
</dbReference>
<sequence>MKAVVCEQFGPPSALQLRDLPALQPAPGEVVVAVKAAGINYPDTLIIEDRYQFKPSLPFSPGGEFAGVVEEVGAEVQGVRQGQAVIGFVGWGAFAQQIRVQPAALFPMPAGLPFEVAGSLLMTYGTAYHALRDRAGLAAGETVLVLGAAGGVGIACIELAKAMGARVIAAASSPQKLAACRAHGADETIDYEREDLRERLKAITGGRGVDVVCDVVGGRFSEPALRSTAWRGRFLVLGFAGGEIPRIALNLPLLKGCAIVGVFWGDYLQRERAHVVADIEALAELYTQGRLRPLISQRFSLEETPAALEAVRQRQAIGKGVVVP</sequence>
<dbReference type="InterPro" id="IPR051397">
    <property type="entry name" value="Zn-ADH-like_protein"/>
</dbReference>
<dbReference type="PANTHER" id="PTHR43677">
    <property type="entry name" value="SHORT-CHAIN DEHYDROGENASE/REDUCTASE"/>
    <property type="match status" value="1"/>
</dbReference>
<feature type="domain" description="Enoyl reductase (ER)" evidence="1">
    <location>
        <begin position="10"/>
        <end position="322"/>
    </location>
</feature>
<dbReference type="GO" id="GO:0016491">
    <property type="term" value="F:oxidoreductase activity"/>
    <property type="evidence" value="ECO:0007669"/>
    <property type="project" value="InterPro"/>
</dbReference>
<dbReference type="Pfam" id="PF08240">
    <property type="entry name" value="ADH_N"/>
    <property type="match status" value="1"/>
</dbReference>